<keyword evidence="2" id="KW-0808">Transferase</keyword>
<organism evidence="5 6">
    <name type="scientific">Sphingomonas xinjiangensis</name>
    <dbReference type="NCBI Taxonomy" id="643568"/>
    <lineage>
        <taxon>Bacteria</taxon>
        <taxon>Pseudomonadati</taxon>
        <taxon>Pseudomonadota</taxon>
        <taxon>Alphaproteobacteria</taxon>
        <taxon>Sphingomonadales</taxon>
        <taxon>Sphingomonadaceae</taxon>
        <taxon>Sphingomonas</taxon>
    </lineage>
</organism>
<dbReference type="AlphaFoldDB" id="A0A840YEN9"/>
<feature type="domain" description="Polyphosphate kinase-2-related" evidence="4">
    <location>
        <begin position="17"/>
        <end position="235"/>
    </location>
</feature>
<protein>
    <submittedName>
        <fullName evidence="5">Polyphosphate kinase 2 (PPK2 family)</fullName>
    </submittedName>
</protein>
<gene>
    <name evidence="5" type="ORF">FHT02_000444</name>
</gene>
<dbReference type="GO" id="GO:0008976">
    <property type="term" value="F:polyphosphate kinase activity"/>
    <property type="evidence" value="ECO:0007669"/>
    <property type="project" value="InterPro"/>
</dbReference>
<dbReference type="Pfam" id="PF03976">
    <property type="entry name" value="PPK2"/>
    <property type="match status" value="1"/>
</dbReference>
<dbReference type="PANTHER" id="PTHR34383">
    <property type="entry name" value="POLYPHOSPHATE:AMP PHOSPHOTRANSFERASE-RELATED"/>
    <property type="match status" value="1"/>
</dbReference>
<accession>A0A840YEN9</accession>
<evidence type="ECO:0000256" key="1">
    <source>
        <dbReference type="ARBA" id="ARBA00009924"/>
    </source>
</evidence>
<dbReference type="PANTHER" id="PTHR34383:SF3">
    <property type="entry name" value="POLYPHOSPHATE:AMP PHOSPHOTRANSFERASE"/>
    <property type="match status" value="1"/>
</dbReference>
<evidence type="ECO:0000256" key="3">
    <source>
        <dbReference type="ARBA" id="ARBA00022777"/>
    </source>
</evidence>
<dbReference type="Gene3D" id="3.40.50.300">
    <property type="entry name" value="P-loop containing nucleotide triphosphate hydrolases"/>
    <property type="match status" value="1"/>
</dbReference>
<evidence type="ECO:0000259" key="4">
    <source>
        <dbReference type="Pfam" id="PF03976"/>
    </source>
</evidence>
<dbReference type="EMBL" id="JACIJF010000001">
    <property type="protein sequence ID" value="MBB5709238.1"/>
    <property type="molecule type" value="Genomic_DNA"/>
</dbReference>
<comment type="similarity">
    <text evidence="1">Belongs to the polyphosphate kinase 2 (PPK2) family. Class I subfamily.</text>
</comment>
<dbReference type="InterPro" id="IPR022488">
    <property type="entry name" value="PPK2-related"/>
</dbReference>
<dbReference type="PIRSF" id="PIRSF028756">
    <property type="entry name" value="PPK2_prd"/>
    <property type="match status" value="1"/>
</dbReference>
<dbReference type="Proteomes" id="UP000527143">
    <property type="component" value="Unassembled WGS sequence"/>
</dbReference>
<name>A0A840YEN9_9SPHN</name>
<sequence length="272" mass="31628">MTIDLTDYEAGAPYEGNYKKKLKKLQDRLSRIHYAHIVHKRRAIILFEGWDAAGKGGIIQRLTAKWDPRYFEVWPIAAPTPEEKARHFLWRFWRRLPADHNIAIFDRSWYGRVLVERVEGYASEAEWQRGYTEINDFEAQQVADGTTLIKIFVHTTQQTQDQRLKDRIEHPWKRWKTGLDDFRNRARRAHYLDAMHDMFRHTDTEVAPWTVIDGNDKKAARIAALKAIADALETQVPMTPPLLDPQVVRVAEEALGTLDIGTACPNEENNRG</sequence>
<comment type="caution">
    <text evidence="5">The sequence shown here is derived from an EMBL/GenBank/DDBJ whole genome shotgun (WGS) entry which is preliminary data.</text>
</comment>
<keyword evidence="3 5" id="KW-0418">Kinase</keyword>
<dbReference type="InterPro" id="IPR016898">
    <property type="entry name" value="Polyphosphate_phosphotransfera"/>
</dbReference>
<dbReference type="InterPro" id="IPR027417">
    <property type="entry name" value="P-loop_NTPase"/>
</dbReference>
<evidence type="ECO:0000256" key="2">
    <source>
        <dbReference type="ARBA" id="ARBA00022679"/>
    </source>
</evidence>
<dbReference type="SUPFAM" id="SSF52540">
    <property type="entry name" value="P-loop containing nucleoside triphosphate hydrolases"/>
    <property type="match status" value="1"/>
</dbReference>
<keyword evidence="6" id="KW-1185">Reference proteome</keyword>
<reference evidence="5 6" key="1">
    <citation type="submission" date="2020-08" db="EMBL/GenBank/DDBJ databases">
        <title>Genomic Encyclopedia of Type Strains, Phase IV (KMG-IV): sequencing the most valuable type-strain genomes for metagenomic binning, comparative biology and taxonomic classification.</title>
        <authorList>
            <person name="Goeker M."/>
        </authorList>
    </citation>
    <scope>NUCLEOTIDE SEQUENCE [LARGE SCALE GENOMIC DNA]</scope>
    <source>
        <strain evidence="5 6">DSM 26736</strain>
    </source>
</reference>
<evidence type="ECO:0000313" key="6">
    <source>
        <dbReference type="Proteomes" id="UP000527143"/>
    </source>
</evidence>
<dbReference type="RefSeq" id="WP_184083769.1">
    <property type="nucleotide sequence ID" value="NZ_JACIJF010000001.1"/>
</dbReference>
<evidence type="ECO:0000313" key="5">
    <source>
        <dbReference type="EMBL" id="MBB5709238.1"/>
    </source>
</evidence>
<proteinExistence type="inferred from homology"/>